<name>A0AAJ0CFS5_9HYPO</name>
<dbReference type="AlphaFoldDB" id="A0AAJ0CFS5"/>
<keyword evidence="1" id="KW-0521">NADP</keyword>
<dbReference type="GO" id="GO:0000253">
    <property type="term" value="F:3-beta-hydroxysteroid 3-dehydrogenase (NADP+) activity"/>
    <property type="evidence" value="ECO:0007669"/>
    <property type="project" value="UniProtKB-EC"/>
</dbReference>
<keyword evidence="4" id="KW-1133">Transmembrane helix</keyword>
<gene>
    <name evidence="5" type="ORF">QQS21_012398</name>
</gene>
<feature type="transmembrane region" description="Helical" evidence="4">
    <location>
        <begin position="254"/>
        <end position="273"/>
    </location>
</feature>
<dbReference type="PROSITE" id="PS00061">
    <property type="entry name" value="ADH_SHORT"/>
    <property type="match status" value="1"/>
</dbReference>
<evidence type="ECO:0000313" key="5">
    <source>
        <dbReference type="EMBL" id="KAK2589926.1"/>
    </source>
</evidence>
<dbReference type="EMBL" id="JASWJB010000524">
    <property type="protein sequence ID" value="KAK2589926.1"/>
    <property type="molecule type" value="Genomic_DNA"/>
</dbReference>
<dbReference type="SUPFAM" id="SSF51735">
    <property type="entry name" value="NAD(P)-binding Rossmann-fold domains"/>
    <property type="match status" value="1"/>
</dbReference>
<dbReference type="InterPro" id="IPR036291">
    <property type="entry name" value="NAD(P)-bd_dom_sf"/>
</dbReference>
<dbReference type="InterPro" id="IPR051593">
    <property type="entry name" value="Ergosterol_Biosynth_ERG27"/>
</dbReference>
<reference evidence="5" key="1">
    <citation type="submission" date="2023-06" db="EMBL/GenBank/DDBJ databases">
        <title>Conoideocrella luteorostrata (Hypocreales: Clavicipitaceae), a potential biocontrol fungus for elongate hemlock scale in United States Christmas tree production areas.</title>
        <authorList>
            <person name="Barrett H."/>
            <person name="Lovett B."/>
            <person name="Macias A.M."/>
            <person name="Stajich J.E."/>
            <person name="Kasson M.T."/>
        </authorList>
    </citation>
    <scope>NUCLEOTIDE SEQUENCE</scope>
    <source>
        <strain evidence="5">ARSEF 14590</strain>
    </source>
</reference>
<dbReference type="Gene3D" id="3.40.50.720">
    <property type="entry name" value="NAD(P)-binding Rossmann-like Domain"/>
    <property type="match status" value="1"/>
</dbReference>
<dbReference type="Pfam" id="PF00106">
    <property type="entry name" value="adh_short"/>
    <property type="match status" value="1"/>
</dbReference>
<comment type="caution">
    <text evidence="5">The sequence shown here is derived from an EMBL/GenBank/DDBJ whole genome shotgun (WGS) entry which is preliminary data.</text>
</comment>
<dbReference type="GO" id="GO:0005741">
    <property type="term" value="C:mitochondrial outer membrane"/>
    <property type="evidence" value="ECO:0007669"/>
    <property type="project" value="TreeGrafter"/>
</dbReference>
<proteinExistence type="predicted"/>
<sequence>MAAARGTIFITGANGGLGSAIVEQIASKPELSAYHGLYTIRGATPAAAPALASVLARGDASHPHDILSLDLTNLDNVRQVAEGINVRVAAGEIPPIRALILNAGFQDFGSQSWTPAGLDVTFAANYLGHWLLTLLLLESMDKQAGKIVLIGSQGHDPNDPRNARGGAFKEERYKELVHDGASFEAIAKGTWSPATEEAGFRGGFRRYGAAKLFLIMMMHELQRRIDQDAAIKNICVLGVDPGTMITGLQRLAPWFIRVVIFQVIYPIIVYMFPNGSTVRTPQKSAFDVLEVTFSTDLGGGKLPKDLYFIGTQPLETSAESRDAHKQQLVWRETVKLTNLKENDTILGNWQ</sequence>
<dbReference type="InterPro" id="IPR002347">
    <property type="entry name" value="SDR_fam"/>
</dbReference>
<keyword evidence="4" id="KW-0472">Membrane</keyword>
<keyword evidence="4" id="KW-0812">Transmembrane</keyword>
<accession>A0AAJ0CFS5</accession>
<evidence type="ECO:0000256" key="2">
    <source>
        <dbReference type="ARBA" id="ARBA00023589"/>
    </source>
</evidence>
<dbReference type="PANTHER" id="PTHR43647">
    <property type="entry name" value="DEHYDROGENASE"/>
    <property type="match status" value="1"/>
</dbReference>
<evidence type="ECO:0000256" key="4">
    <source>
        <dbReference type="SAM" id="Phobius"/>
    </source>
</evidence>
<evidence type="ECO:0000256" key="3">
    <source>
        <dbReference type="ARBA" id="ARBA00023621"/>
    </source>
</evidence>
<dbReference type="GO" id="GO:0005789">
    <property type="term" value="C:endoplasmic reticulum membrane"/>
    <property type="evidence" value="ECO:0007669"/>
    <property type="project" value="TreeGrafter"/>
</dbReference>
<organism evidence="5 6">
    <name type="scientific">Conoideocrella luteorostrata</name>
    <dbReference type="NCBI Taxonomy" id="1105319"/>
    <lineage>
        <taxon>Eukaryota</taxon>
        <taxon>Fungi</taxon>
        <taxon>Dikarya</taxon>
        <taxon>Ascomycota</taxon>
        <taxon>Pezizomycotina</taxon>
        <taxon>Sordariomycetes</taxon>
        <taxon>Hypocreomycetidae</taxon>
        <taxon>Hypocreales</taxon>
        <taxon>Clavicipitaceae</taxon>
        <taxon>Conoideocrella</taxon>
    </lineage>
</organism>
<dbReference type="PRINTS" id="PR00081">
    <property type="entry name" value="GDHRDH"/>
</dbReference>
<dbReference type="InterPro" id="IPR020904">
    <property type="entry name" value="Sc_DH/Rdtase_CS"/>
</dbReference>
<evidence type="ECO:0000256" key="1">
    <source>
        <dbReference type="ARBA" id="ARBA00022857"/>
    </source>
</evidence>
<dbReference type="EC" id="1.1.1.270" evidence="3"/>
<dbReference type="Proteomes" id="UP001251528">
    <property type="component" value="Unassembled WGS sequence"/>
</dbReference>
<evidence type="ECO:0000313" key="6">
    <source>
        <dbReference type="Proteomes" id="UP001251528"/>
    </source>
</evidence>
<comment type="pathway">
    <text evidence="2">Steroid biosynthesis; zymosterol biosynthesis; zymosterol from lanosterol: step 5/6.</text>
</comment>
<dbReference type="GO" id="GO:0005811">
    <property type="term" value="C:lipid droplet"/>
    <property type="evidence" value="ECO:0007669"/>
    <property type="project" value="TreeGrafter"/>
</dbReference>
<protein>
    <recommendedName>
        <fullName evidence="3">3beta-hydroxysteroid 3-dehydrogenase</fullName>
        <ecNumber evidence="3">1.1.1.270</ecNumber>
    </recommendedName>
</protein>
<keyword evidence="6" id="KW-1185">Reference proteome</keyword>
<dbReference type="PANTHER" id="PTHR43647:SF4">
    <property type="entry name" value="KETOREDUCTASE (KR) DOMAIN-CONTAINING PROTEIN"/>
    <property type="match status" value="1"/>
</dbReference>